<dbReference type="InterPro" id="IPR000477">
    <property type="entry name" value="RT_dom"/>
</dbReference>
<dbReference type="Gramene" id="TuG1812G0700002826.01.T01">
    <property type="protein sequence ID" value="TuG1812G0700002826.01.T01.cds446742"/>
    <property type="gene ID" value="TuG1812G0700002826.01"/>
</dbReference>
<reference evidence="2" key="3">
    <citation type="submission" date="2022-06" db="UniProtKB">
        <authorList>
            <consortium name="EnsemblPlants"/>
        </authorList>
    </citation>
    <scope>IDENTIFICATION</scope>
</reference>
<dbReference type="Pfam" id="PF00078">
    <property type="entry name" value="RVT_1"/>
    <property type="match status" value="1"/>
</dbReference>
<evidence type="ECO:0000313" key="3">
    <source>
        <dbReference type="Proteomes" id="UP000015106"/>
    </source>
</evidence>
<dbReference type="EnsemblPlants" id="TuG1812G0700002826.01.T01">
    <property type="protein sequence ID" value="TuG1812G0700002826.01.T01.cds446742"/>
    <property type="gene ID" value="TuG1812G0700002826.01"/>
</dbReference>
<sequence length="279" mass="31361">MGTEEIKATELPVPPAISDLLQEYSHLFAEPSGLPPRRAFGHTIPLLPGVRPVNIRPYRYSPAQKDEIEKQVADMLVQGIIVPSTSPFASPVLLVQKKDLTWRFCVDYRHLNAVTVKNRSPLPVIDELLDELAGSKFFTTLDLCPGYHQIRMKPEDEHKTAFKTHHGHFEFRVLSYGLTGGPATFQGGMNIVLAPVNRKEVLVFIDDILIHSATLERHIQLMRQVFELLDEHQLKIKLSKCSFARTSLTYLGHKISEEGVQTDGKNVAAVQKWPTPANV</sequence>
<keyword evidence="3" id="KW-1185">Reference proteome</keyword>
<dbReference type="AlphaFoldDB" id="A0A8R7R4P6"/>
<reference evidence="3" key="1">
    <citation type="journal article" date="2013" name="Nature">
        <title>Draft genome of the wheat A-genome progenitor Triticum urartu.</title>
        <authorList>
            <person name="Ling H.Q."/>
            <person name="Zhao S."/>
            <person name="Liu D."/>
            <person name="Wang J."/>
            <person name="Sun H."/>
            <person name="Zhang C."/>
            <person name="Fan H."/>
            <person name="Li D."/>
            <person name="Dong L."/>
            <person name="Tao Y."/>
            <person name="Gao C."/>
            <person name="Wu H."/>
            <person name="Li Y."/>
            <person name="Cui Y."/>
            <person name="Guo X."/>
            <person name="Zheng S."/>
            <person name="Wang B."/>
            <person name="Yu K."/>
            <person name="Liang Q."/>
            <person name="Yang W."/>
            <person name="Lou X."/>
            <person name="Chen J."/>
            <person name="Feng M."/>
            <person name="Jian J."/>
            <person name="Zhang X."/>
            <person name="Luo G."/>
            <person name="Jiang Y."/>
            <person name="Liu J."/>
            <person name="Wang Z."/>
            <person name="Sha Y."/>
            <person name="Zhang B."/>
            <person name="Wu H."/>
            <person name="Tang D."/>
            <person name="Shen Q."/>
            <person name="Xue P."/>
            <person name="Zou S."/>
            <person name="Wang X."/>
            <person name="Liu X."/>
            <person name="Wang F."/>
            <person name="Yang Y."/>
            <person name="An X."/>
            <person name="Dong Z."/>
            <person name="Zhang K."/>
            <person name="Zhang X."/>
            <person name="Luo M.C."/>
            <person name="Dvorak J."/>
            <person name="Tong Y."/>
            <person name="Wang J."/>
            <person name="Yang H."/>
            <person name="Li Z."/>
            <person name="Wang D."/>
            <person name="Zhang A."/>
            <person name="Wang J."/>
        </authorList>
    </citation>
    <scope>NUCLEOTIDE SEQUENCE</scope>
    <source>
        <strain evidence="3">cv. G1812</strain>
    </source>
</reference>
<dbReference type="PANTHER" id="PTHR24559">
    <property type="entry name" value="TRANSPOSON TY3-I GAG-POL POLYPROTEIN"/>
    <property type="match status" value="1"/>
</dbReference>
<dbReference type="InterPro" id="IPR053134">
    <property type="entry name" value="RNA-dir_DNA_polymerase"/>
</dbReference>
<dbReference type="Gene3D" id="3.10.10.10">
    <property type="entry name" value="HIV Type 1 Reverse Transcriptase, subunit A, domain 1"/>
    <property type="match status" value="1"/>
</dbReference>
<dbReference type="PANTHER" id="PTHR24559:SF452">
    <property type="entry name" value="INTEGRASE CATALYTIC DOMAIN-CONTAINING PROTEIN"/>
    <property type="match status" value="1"/>
</dbReference>
<feature type="domain" description="Reverse transcriptase" evidence="1">
    <location>
        <begin position="76"/>
        <end position="255"/>
    </location>
</feature>
<organism evidence="2 3">
    <name type="scientific">Triticum urartu</name>
    <name type="common">Red wild einkorn</name>
    <name type="synonym">Crithodium urartu</name>
    <dbReference type="NCBI Taxonomy" id="4572"/>
    <lineage>
        <taxon>Eukaryota</taxon>
        <taxon>Viridiplantae</taxon>
        <taxon>Streptophyta</taxon>
        <taxon>Embryophyta</taxon>
        <taxon>Tracheophyta</taxon>
        <taxon>Spermatophyta</taxon>
        <taxon>Magnoliopsida</taxon>
        <taxon>Liliopsida</taxon>
        <taxon>Poales</taxon>
        <taxon>Poaceae</taxon>
        <taxon>BOP clade</taxon>
        <taxon>Pooideae</taxon>
        <taxon>Triticodae</taxon>
        <taxon>Triticeae</taxon>
        <taxon>Triticinae</taxon>
        <taxon>Triticum</taxon>
    </lineage>
</organism>
<dbReference type="CDD" id="cd01647">
    <property type="entry name" value="RT_LTR"/>
    <property type="match status" value="1"/>
</dbReference>
<dbReference type="PROSITE" id="PS50878">
    <property type="entry name" value="RT_POL"/>
    <property type="match status" value="1"/>
</dbReference>
<protein>
    <recommendedName>
        <fullName evidence="1">Reverse transcriptase domain-containing protein</fullName>
    </recommendedName>
</protein>
<name>A0A8R7R4P6_TRIUA</name>
<accession>A0A8R7R4P6</accession>
<proteinExistence type="predicted"/>
<dbReference type="SUPFAM" id="SSF56672">
    <property type="entry name" value="DNA/RNA polymerases"/>
    <property type="match status" value="1"/>
</dbReference>
<reference evidence="2" key="2">
    <citation type="submission" date="2018-03" db="EMBL/GenBank/DDBJ databases">
        <title>The Triticum urartu genome reveals the dynamic nature of wheat genome evolution.</title>
        <authorList>
            <person name="Ling H."/>
            <person name="Ma B."/>
            <person name="Shi X."/>
            <person name="Liu H."/>
            <person name="Dong L."/>
            <person name="Sun H."/>
            <person name="Cao Y."/>
            <person name="Gao Q."/>
            <person name="Zheng S."/>
            <person name="Li Y."/>
            <person name="Yu Y."/>
            <person name="Du H."/>
            <person name="Qi M."/>
            <person name="Li Y."/>
            <person name="Yu H."/>
            <person name="Cui Y."/>
            <person name="Wang N."/>
            <person name="Chen C."/>
            <person name="Wu H."/>
            <person name="Zhao Y."/>
            <person name="Zhang J."/>
            <person name="Li Y."/>
            <person name="Zhou W."/>
            <person name="Zhang B."/>
            <person name="Hu W."/>
            <person name="Eijk M."/>
            <person name="Tang J."/>
            <person name="Witsenboer H."/>
            <person name="Zhao S."/>
            <person name="Li Z."/>
            <person name="Zhang A."/>
            <person name="Wang D."/>
            <person name="Liang C."/>
        </authorList>
    </citation>
    <scope>NUCLEOTIDE SEQUENCE [LARGE SCALE GENOMIC DNA]</scope>
    <source>
        <strain evidence="2">cv. G1812</strain>
    </source>
</reference>
<dbReference type="InterPro" id="IPR043128">
    <property type="entry name" value="Rev_trsase/Diguanyl_cyclase"/>
</dbReference>
<dbReference type="Gene3D" id="3.30.70.270">
    <property type="match status" value="1"/>
</dbReference>
<dbReference type="InterPro" id="IPR043502">
    <property type="entry name" value="DNA/RNA_pol_sf"/>
</dbReference>
<evidence type="ECO:0000313" key="2">
    <source>
        <dbReference type="EnsemblPlants" id="TuG1812G0700002826.01.T01.cds446742"/>
    </source>
</evidence>
<dbReference type="Proteomes" id="UP000015106">
    <property type="component" value="Chromosome 7"/>
</dbReference>
<evidence type="ECO:0000259" key="1">
    <source>
        <dbReference type="PROSITE" id="PS50878"/>
    </source>
</evidence>